<dbReference type="SUPFAM" id="SSF52768">
    <property type="entry name" value="Arginase/deacetylase"/>
    <property type="match status" value="1"/>
</dbReference>
<dbReference type="PANTHER" id="PTHR11358:SF30">
    <property type="entry name" value="AGMATINASE 1-RELATED"/>
    <property type="match status" value="1"/>
</dbReference>
<accession>A0A8H7TBK0</accession>
<evidence type="ECO:0000313" key="6">
    <source>
        <dbReference type="EMBL" id="KAG4418564.1"/>
    </source>
</evidence>
<evidence type="ECO:0000256" key="4">
    <source>
        <dbReference type="RuleBase" id="RU003684"/>
    </source>
</evidence>
<dbReference type="PRINTS" id="PR00116">
    <property type="entry name" value="ARGINASE"/>
</dbReference>
<dbReference type="PROSITE" id="PS01053">
    <property type="entry name" value="ARGINASE_1"/>
    <property type="match status" value="1"/>
</dbReference>
<protein>
    <recommendedName>
        <fullName evidence="8">Agmatinase</fullName>
    </recommendedName>
</protein>
<evidence type="ECO:0008006" key="8">
    <source>
        <dbReference type="Google" id="ProtNLM"/>
    </source>
</evidence>
<proteinExistence type="inferred from homology"/>
<dbReference type="OrthoDB" id="288726at2759"/>
<dbReference type="Proteomes" id="UP000664132">
    <property type="component" value="Unassembled WGS sequence"/>
</dbReference>
<evidence type="ECO:0000256" key="3">
    <source>
        <dbReference type="PROSITE-ProRule" id="PRU00742"/>
    </source>
</evidence>
<dbReference type="EMBL" id="JAFJYH010000125">
    <property type="protein sequence ID" value="KAG4418564.1"/>
    <property type="molecule type" value="Genomic_DNA"/>
</dbReference>
<dbReference type="GO" id="GO:0033389">
    <property type="term" value="P:putrescine biosynthetic process from arginine, via agmatine"/>
    <property type="evidence" value="ECO:0007669"/>
    <property type="project" value="TreeGrafter"/>
</dbReference>
<keyword evidence="5" id="KW-0732">Signal</keyword>
<keyword evidence="7" id="KW-1185">Reference proteome</keyword>
<comment type="caution">
    <text evidence="6">The sequence shown here is derived from an EMBL/GenBank/DDBJ whole genome shotgun (WGS) entry which is preliminary data.</text>
</comment>
<dbReference type="Gene3D" id="3.40.800.10">
    <property type="entry name" value="Ureohydrolase domain"/>
    <property type="match status" value="1"/>
</dbReference>
<dbReference type="PROSITE" id="PS51409">
    <property type="entry name" value="ARGINASE_2"/>
    <property type="match status" value="1"/>
</dbReference>
<dbReference type="Pfam" id="PF00491">
    <property type="entry name" value="Arginase"/>
    <property type="match status" value="1"/>
</dbReference>
<dbReference type="InterPro" id="IPR020855">
    <property type="entry name" value="Ureohydrolase_Mn_BS"/>
</dbReference>
<dbReference type="InterPro" id="IPR006035">
    <property type="entry name" value="Ureohydrolase"/>
</dbReference>
<dbReference type="PANTHER" id="PTHR11358">
    <property type="entry name" value="ARGINASE/AGMATINASE"/>
    <property type="match status" value="1"/>
</dbReference>
<comment type="similarity">
    <text evidence="3 4">Belongs to the arginase family.</text>
</comment>
<dbReference type="InterPro" id="IPR023696">
    <property type="entry name" value="Ureohydrolase_dom_sf"/>
</dbReference>
<dbReference type="FunFam" id="3.40.800.10:FF:000014">
    <property type="entry name" value="Arginase family protein"/>
    <property type="match status" value="1"/>
</dbReference>
<feature type="signal peptide" evidence="5">
    <location>
        <begin position="1"/>
        <end position="20"/>
    </location>
</feature>
<evidence type="ECO:0000256" key="5">
    <source>
        <dbReference type="SAM" id="SignalP"/>
    </source>
</evidence>
<evidence type="ECO:0000313" key="7">
    <source>
        <dbReference type="Proteomes" id="UP000664132"/>
    </source>
</evidence>
<evidence type="ECO:0000256" key="2">
    <source>
        <dbReference type="ARBA" id="ARBA00022801"/>
    </source>
</evidence>
<dbReference type="GO" id="GO:0008783">
    <property type="term" value="F:agmatinase activity"/>
    <property type="evidence" value="ECO:0007669"/>
    <property type="project" value="TreeGrafter"/>
</dbReference>
<reference evidence="6" key="1">
    <citation type="submission" date="2021-02" db="EMBL/GenBank/DDBJ databases">
        <title>Genome sequence Cadophora malorum strain M34.</title>
        <authorList>
            <person name="Stefanovic E."/>
            <person name="Vu D."/>
            <person name="Scully C."/>
            <person name="Dijksterhuis J."/>
            <person name="Roader J."/>
            <person name="Houbraken J."/>
        </authorList>
    </citation>
    <scope>NUCLEOTIDE SEQUENCE</scope>
    <source>
        <strain evidence="6">M34</strain>
    </source>
</reference>
<keyword evidence="1" id="KW-0479">Metal-binding</keyword>
<sequence length="410" mass="44785">MVVPSSICSVLLLLLASAACKTHDVRTAQRVLGEVPSFVQESIFRTPSRIQGAQKATEDLAGPVFNTFDDFTEDIPYAGIATFAHLNTTNCFSSDSDNAFDIGVVGAPFDLGVTYRPGARFGPAGTRMGSRRLSPSMAYSMDHRVNPFRDWATVVDCGDIANTPFDKLQAIAELEHGWKRIGARSPKNTAKSDRIRMISIGGDHTITLPALRALHQTWGKVAVLHFDSHLDTWDPKQLGGGVTKNSEISHGSMLHIAHEEGLISNNSNMHIGSRSMLFDNDFDLNNDARCGFSYIRAREMDRIGMDKTIKKIVNTVGDQYVYLSIDIDVLDPAFAPATGTIEPGGWTTRELLHILEGLSAAGLKIVGSDVVEFTPVYDNSAETTAIAVSQIIYEILQWMIKVPVRSARSG</sequence>
<dbReference type="CDD" id="cd11592">
    <property type="entry name" value="Agmatinase_PAH"/>
    <property type="match status" value="1"/>
</dbReference>
<keyword evidence="2 4" id="KW-0378">Hydrolase</keyword>
<evidence type="ECO:0000256" key="1">
    <source>
        <dbReference type="ARBA" id="ARBA00022723"/>
    </source>
</evidence>
<organism evidence="6 7">
    <name type="scientific">Cadophora malorum</name>
    <dbReference type="NCBI Taxonomy" id="108018"/>
    <lineage>
        <taxon>Eukaryota</taxon>
        <taxon>Fungi</taxon>
        <taxon>Dikarya</taxon>
        <taxon>Ascomycota</taxon>
        <taxon>Pezizomycotina</taxon>
        <taxon>Leotiomycetes</taxon>
        <taxon>Helotiales</taxon>
        <taxon>Ploettnerulaceae</taxon>
        <taxon>Cadophora</taxon>
    </lineage>
</organism>
<name>A0A8H7TBK0_9HELO</name>
<dbReference type="AlphaFoldDB" id="A0A8H7TBK0"/>
<gene>
    <name evidence="6" type="ORF">IFR04_008275</name>
</gene>
<feature type="chain" id="PRO_5034921808" description="Agmatinase" evidence="5">
    <location>
        <begin position="21"/>
        <end position="410"/>
    </location>
</feature>
<dbReference type="GO" id="GO:0046872">
    <property type="term" value="F:metal ion binding"/>
    <property type="evidence" value="ECO:0007669"/>
    <property type="project" value="UniProtKB-KW"/>
</dbReference>